<evidence type="ECO:0000256" key="1">
    <source>
        <dbReference type="SAM" id="MobiDB-lite"/>
    </source>
</evidence>
<sequence length="142" mass="15713">MRAVARQAGVSLGLVNYCYDDKVTLIGAALRRIERQDMTMLDPNPAKTPEQNLRAVLRRVAGAEFLTTQYLSLRLQLWALAQAHPDHRPPRPQPRRRPARCGALRGDRLRVAGRSAGRATRASAAGSSRSRRTRNSPCTLGC</sequence>
<reference evidence="2 3" key="1">
    <citation type="submission" date="2023-05" db="EMBL/GenBank/DDBJ databases">
        <title>Draft genome sequence of Streptomyces sp. B-S-A6 isolated from a cave soil in Thailand.</title>
        <authorList>
            <person name="Chamroensaksri N."/>
            <person name="Muangham S."/>
        </authorList>
    </citation>
    <scope>NUCLEOTIDE SEQUENCE [LARGE SCALE GENOMIC DNA]</scope>
    <source>
        <strain evidence="2 3">B-S-A6</strain>
    </source>
</reference>
<name>A0ABT6SGA0_9ACTN</name>
<protein>
    <recommendedName>
        <fullName evidence="4">HTH tetR-type domain-containing protein</fullName>
    </recommendedName>
</protein>
<evidence type="ECO:0008006" key="4">
    <source>
        <dbReference type="Google" id="ProtNLM"/>
    </source>
</evidence>
<dbReference type="EMBL" id="JASCIQ010000027">
    <property type="protein sequence ID" value="MDI3406879.1"/>
    <property type="molecule type" value="Genomic_DNA"/>
</dbReference>
<organism evidence="2 3">
    <name type="scientific">Streptomyces cavernicola</name>
    <dbReference type="NCBI Taxonomy" id="3043613"/>
    <lineage>
        <taxon>Bacteria</taxon>
        <taxon>Bacillati</taxon>
        <taxon>Actinomycetota</taxon>
        <taxon>Actinomycetes</taxon>
        <taxon>Kitasatosporales</taxon>
        <taxon>Streptomycetaceae</taxon>
        <taxon>Streptomyces</taxon>
    </lineage>
</organism>
<dbReference type="Gene3D" id="1.10.357.10">
    <property type="entry name" value="Tetracycline Repressor, domain 2"/>
    <property type="match status" value="1"/>
</dbReference>
<gene>
    <name evidence="2" type="ORF">QIS96_24080</name>
</gene>
<dbReference type="InterPro" id="IPR009057">
    <property type="entry name" value="Homeodomain-like_sf"/>
</dbReference>
<accession>A0ABT6SGA0</accession>
<keyword evidence="3" id="KW-1185">Reference proteome</keyword>
<proteinExistence type="predicted"/>
<dbReference type="SUPFAM" id="SSF46689">
    <property type="entry name" value="Homeodomain-like"/>
    <property type="match status" value="1"/>
</dbReference>
<evidence type="ECO:0000313" key="3">
    <source>
        <dbReference type="Proteomes" id="UP001223978"/>
    </source>
</evidence>
<feature type="compositionally biased region" description="Low complexity" evidence="1">
    <location>
        <begin position="112"/>
        <end position="128"/>
    </location>
</feature>
<feature type="region of interest" description="Disordered" evidence="1">
    <location>
        <begin position="84"/>
        <end position="142"/>
    </location>
</feature>
<dbReference type="Proteomes" id="UP001223978">
    <property type="component" value="Unassembled WGS sequence"/>
</dbReference>
<evidence type="ECO:0000313" key="2">
    <source>
        <dbReference type="EMBL" id="MDI3406879.1"/>
    </source>
</evidence>
<comment type="caution">
    <text evidence="2">The sequence shown here is derived from an EMBL/GenBank/DDBJ whole genome shotgun (WGS) entry which is preliminary data.</text>
</comment>